<evidence type="ECO:0000259" key="1">
    <source>
        <dbReference type="Pfam" id="PF06985"/>
    </source>
</evidence>
<dbReference type="PANTHER" id="PTHR10622">
    <property type="entry name" value="HET DOMAIN-CONTAINING PROTEIN"/>
    <property type="match status" value="1"/>
</dbReference>
<name>A0AA43TTF4_9LECA</name>
<feature type="domain" description="DUF8212" evidence="2">
    <location>
        <begin position="186"/>
        <end position="210"/>
    </location>
</feature>
<organism evidence="3 4">
    <name type="scientific">Ramalina farinacea</name>
    <dbReference type="NCBI Taxonomy" id="258253"/>
    <lineage>
        <taxon>Eukaryota</taxon>
        <taxon>Fungi</taxon>
        <taxon>Dikarya</taxon>
        <taxon>Ascomycota</taxon>
        <taxon>Pezizomycotina</taxon>
        <taxon>Lecanoromycetes</taxon>
        <taxon>OSLEUM clade</taxon>
        <taxon>Lecanoromycetidae</taxon>
        <taxon>Lecanorales</taxon>
        <taxon>Lecanorineae</taxon>
        <taxon>Ramalinaceae</taxon>
        <taxon>Ramalina</taxon>
    </lineage>
</organism>
<accession>A0AA43TTF4</accession>
<reference evidence="3" key="1">
    <citation type="journal article" date="2023" name="Genome Biol. Evol.">
        <title>First Whole Genome Sequence and Flow Cytometry Genome Size Data for the Lichen-Forming Fungus Ramalina farinacea (Ascomycota).</title>
        <authorList>
            <person name="Llewellyn T."/>
            <person name="Mian S."/>
            <person name="Hill R."/>
            <person name="Leitch I.J."/>
            <person name="Gaya E."/>
        </authorList>
    </citation>
    <scope>NUCLEOTIDE SEQUENCE</scope>
    <source>
        <strain evidence="3">LIQ254RAFAR</strain>
    </source>
</reference>
<dbReference type="InterPro" id="IPR010730">
    <property type="entry name" value="HET"/>
</dbReference>
<proteinExistence type="predicted"/>
<dbReference type="EMBL" id="JAPUFD010000005">
    <property type="protein sequence ID" value="MDI1487518.1"/>
    <property type="molecule type" value="Genomic_DNA"/>
</dbReference>
<evidence type="ECO:0000313" key="4">
    <source>
        <dbReference type="Proteomes" id="UP001161017"/>
    </source>
</evidence>
<evidence type="ECO:0000259" key="2">
    <source>
        <dbReference type="Pfam" id="PF26640"/>
    </source>
</evidence>
<dbReference type="AlphaFoldDB" id="A0AA43TTF4"/>
<dbReference type="Proteomes" id="UP001161017">
    <property type="component" value="Unassembled WGS sequence"/>
</dbReference>
<comment type="caution">
    <text evidence="3">The sequence shown here is derived from an EMBL/GenBank/DDBJ whole genome shotgun (WGS) entry which is preliminary data.</text>
</comment>
<dbReference type="Pfam" id="PF06985">
    <property type="entry name" value="HET"/>
    <property type="match status" value="1"/>
</dbReference>
<dbReference type="InterPro" id="IPR058525">
    <property type="entry name" value="DUF8212"/>
</dbReference>
<evidence type="ECO:0008006" key="5">
    <source>
        <dbReference type="Google" id="ProtNLM"/>
    </source>
</evidence>
<protein>
    <recommendedName>
        <fullName evidence="5">Heterokaryon incompatibility domain-containing protein</fullName>
    </recommendedName>
</protein>
<dbReference type="Pfam" id="PF26640">
    <property type="entry name" value="DUF8212"/>
    <property type="match status" value="1"/>
</dbReference>
<sequence>MAEMPHFPASKPASAFKITGACETVLAHYGGDIQNIWLDTVCIDQKNPHELSASINSMYRWYKQAEVCFALLGDYPGPGVRVFTDSRWFTRGWTLQELVAPRNVRFFDRNWKYVGDKESLAEALIARTKIGRDFLLGRSNIGRASVSQRMGWYAGRITTVEEDAAYCLLGLFGVNLPLLYGEGKERAYRRLQEEIMRYSDDHSLFVWKSSEPLKQGSGLLADDPKYFSGTGDYVHKGSRLNNRPYQMTNKGISIDLYLQEHQGVYVASLDCPHGSNHYVGIYLECLSSETQQYRRTKTNELCKIVESGRGQLRSIFVKPLDEV</sequence>
<evidence type="ECO:0000313" key="3">
    <source>
        <dbReference type="EMBL" id="MDI1487518.1"/>
    </source>
</evidence>
<gene>
    <name evidence="3" type="ORF">OHK93_006788</name>
</gene>
<dbReference type="PANTHER" id="PTHR10622:SF12">
    <property type="entry name" value="HET DOMAIN-CONTAINING PROTEIN"/>
    <property type="match status" value="1"/>
</dbReference>
<keyword evidence="4" id="KW-1185">Reference proteome</keyword>
<feature type="domain" description="Heterokaryon incompatibility" evidence="1">
    <location>
        <begin position="21"/>
        <end position="74"/>
    </location>
</feature>